<protein>
    <submittedName>
        <fullName evidence="8">LysE family transporter</fullName>
    </submittedName>
</protein>
<gene>
    <name evidence="8" type="ORF">HGT73_10880</name>
</gene>
<keyword evidence="6 7" id="KW-0472">Membrane</keyword>
<comment type="caution">
    <text evidence="8">The sequence shown here is derived from an EMBL/GenBank/DDBJ whole genome shotgun (WGS) entry which is preliminary data.</text>
</comment>
<evidence type="ECO:0000256" key="4">
    <source>
        <dbReference type="ARBA" id="ARBA00022970"/>
    </source>
</evidence>
<sequence>MIYFLQGLAVGAALILPLGPQNTLVLRQGIVKHYAFIAATFCVLSDAILITSGVMGGSALLQKSPTVLLIITWAGVLFLLWYSYGLLKEIKQPAVFSASQPSSATLAKVLLTLMLVTWLNPHVYLDTLVLLGSIGSQIPAQQRYHFVLGALLASLLWFYLLAGIGQMLSSWLTRPAVQRGIACGVMVILLSMAFRLTKEGVILFNQIFHP</sequence>
<evidence type="ECO:0000256" key="6">
    <source>
        <dbReference type="ARBA" id="ARBA00023136"/>
    </source>
</evidence>
<evidence type="ECO:0000313" key="9">
    <source>
        <dbReference type="Proteomes" id="UP000786875"/>
    </source>
</evidence>
<feature type="transmembrane region" description="Helical" evidence="7">
    <location>
        <begin position="146"/>
        <end position="164"/>
    </location>
</feature>
<evidence type="ECO:0000256" key="3">
    <source>
        <dbReference type="ARBA" id="ARBA00022692"/>
    </source>
</evidence>
<keyword evidence="5 7" id="KW-1133">Transmembrane helix</keyword>
<keyword evidence="9" id="KW-1185">Reference proteome</keyword>
<reference evidence="8 9" key="1">
    <citation type="submission" date="2020-04" db="EMBL/GenBank/DDBJ databases">
        <title>Genome sequencing of Rosenbergiella species.</title>
        <authorList>
            <person name="Alvarez-Perez S."/>
            <person name="Lievens B."/>
        </authorList>
    </citation>
    <scope>NUCLEOTIDE SEQUENCE [LARGE SCALE GENOMIC DNA]</scope>
    <source>
        <strain evidence="8 9">CdVSA20.1</strain>
    </source>
</reference>
<keyword evidence="2" id="KW-1003">Cell membrane</keyword>
<organism evidence="8 9">
    <name type="scientific">Rosenbergiella australiborealis</name>
    <dbReference type="NCBI Taxonomy" id="1544696"/>
    <lineage>
        <taxon>Bacteria</taxon>
        <taxon>Pseudomonadati</taxon>
        <taxon>Pseudomonadota</taxon>
        <taxon>Gammaproteobacteria</taxon>
        <taxon>Enterobacterales</taxon>
        <taxon>Erwiniaceae</taxon>
        <taxon>Rosenbergiella</taxon>
    </lineage>
</organism>
<keyword evidence="4" id="KW-0813">Transport</keyword>
<evidence type="ECO:0000256" key="7">
    <source>
        <dbReference type="SAM" id="Phobius"/>
    </source>
</evidence>
<evidence type="ECO:0000256" key="5">
    <source>
        <dbReference type="ARBA" id="ARBA00022989"/>
    </source>
</evidence>
<dbReference type="PANTHER" id="PTHR30086:SF20">
    <property type="entry name" value="ARGININE EXPORTER PROTEIN ARGO-RELATED"/>
    <property type="match status" value="1"/>
</dbReference>
<evidence type="ECO:0000256" key="1">
    <source>
        <dbReference type="ARBA" id="ARBA00004651"/>
    </source>
</evidence>
<dbReference type="Proteomes" id="UP000786875">
    <property type="component" value="Unassembled WGS sequence"/>
</dbReference>
<dbReference type="RefSeq" id="WP_214214775.1">
    <property type="nucleotide sequence ID" value="NZ_JABBFO010000010.1"/>
</dbReference>
<comment type="subcellular location">
    <subcellularLocation>
        <location evidence="1">Cell membrane</location>
        <topology evidence="1">Multi-pass membrane protein</topology>
    </subcellularLocation>
</comment>
<dbReference type="InterPro" id="IPR001123">
    <property type="entry name" value="LeuE-type"/>
</dbReference>
<accession>A0ABS5T688</accession>
<feature type="transmembrane region" description="Helical" evidence="7">
    <location>
        <begin position="37"/>
        <end position="60"/>
    </location>
</feature>
<evidence type="ECO:0000313" key="8">
    <source>
        <dbReference type="EMBL" id="MBT0727868.1"/>
    </source>
</evidence>
<keyword evidence="4" id="KW-0029">Amino-acid transport</keyword>
<feature type="transmembrane region" description="Helical" evidence="7">
    <location>
        <begin position="176"/>
        <end position="194"/>
    </location>
</feature>
<dbReference type="EMBL" id="JABBFO010000010">
    <property type="protein sequence ID" value="MBT0727868.1"/>
    <property type="molecule type" value="Genomic_DNA"/>
</dbReference>
<evidence type="ECO:0000256" key="2">
    <source>
        <dbReference type="ARBA" id="ARBA00022475"/>
    </source>
</evidence>
<feature type="transmembrane region" description="Helical" evidence="7">
    <location>
        <begin position="67"/>
        <end position="84"/>
    </location>
</feature>
<proteinExistence type="predicted"/>
<dbReference type="PANTHER" id="PTHR30086">
    <property type="entry name" value="ARGININE EXPORTER PROTEIN ARGO"/>
    <property type="match status" value="1"/>
</dbReference>
<keyword evidence="3 7" id="KW-0812">Transmembrane</keyword>
<name>A0ABS5T688_9GAMM</name>
<dbReference type="Pfam" id="PF01810">
    <property type="entry name" value="LysE"/>
    <property type="match status" value="1"/>
</dbReference>